<accession>A0A383CQG5</accession>
<gene>
    <name evidence="5" type="ORF">METZ01_LOCUS487198</name>
</gene>
<dbReference type="InterPro" id="IPR038418">
    <property type="entry name" value="6-PTP_synth/QueD_sf"/>
</dbReference>
<dbReference type="PANTHER" id="PTHR12589">
    <property type="entry name" value="PYRUVOYL TETRAHYDROBIOPTERIN SYNTHASE"/>
    <property type="match status" value="1"/>
</dbReference>
<evidence type="ECO:0000256" key="1">
    <source>
        <dbReference type="ARBA" id="ARBA00001947"/>
    </source>
</evidence>
<evidence type="ECO:0008006" key="6">
    <source>
        <dbReference type="Google" id="ProtNLM"/>
    </source>
</evidence>
<sequence>MPYITKQFKFCAAHKYWNNKWDKKKNIKIFEDDVRVHGHNYELDITIKGNPDFESGFIINISELKDLVNEKVLKFLDHSEIQKDIK</sequence>
<evidence type="ECO:0000256" key="2">
    <source>
        <dbReference type="ARBA" id="ARBA00022723"/>
    </source>
</evidence>
<dbReference type="AlphaFoldDB" id="A0A383CQG5"/>
<dbReference type="InterPro" id="IPR007115">
    <property type="entry name" value="6-PTP_synth/QueD"/>
</dbReference>
<keyword evidence="2" id="KW-0479">Metal-binding</keyword>
<organism evidence="5">
    <name type="scientific">marine metagenome</name>
    <dbReference type="NCBI Taxonomy" id="408172"/>
    <lineage>
        <taxon>unclassified sequences</taxon>
        <taxon>metagenomes</taxon>
        <taxon>ecological metagenomes</taxon>
    </lineage>
</organism>
<dbReference type="Gene3D" id="3.30.479.10">
    <property type="entry name" value="6-pyruvoyl tetrahydropterin synthase/QueD"/>
    <property type="match status" value="1"/>
</dbReference>
<evidence type="ECO:0000256" key="3">
    <source>
        <dbReference type="ARBA" id="ARBA00022833"/>
    </source>
</evidence>
<dbReference type="SUPFAM" id="SSF55620">
    <property type="entry name" value="Tetrahydrobiopterin biosynthesis enzymes-like"/>
    <property type="match status" value="1"/>
</dbReference>
<dbReference type="EMBL" id="UINC01210734">
    <property type="protein sequence ID" value="SVE34344.1"/>
    <property type="molecule type" value="Genomic_DNA"/>
</dbReference>
<evidence type="ECO:0000313" key="5">
    <source>
        <dbReference type="EMBL" id="SVE34344.1"/>
    </source>
</evidence>
<keyword evidence="3" id="KW-0862">Zinc</keyword>
<reference evidence="5" key="1">
    <citation type="submission" date="2018-05" db="EMBL/GenBank/DDBJ databases">
        <authorList>
            <person name="Lanie J.A."/>
            <person name="Ng W.-L."/>
            <person name="Kazmierczak K.M."/>
            <person name="Andrzejewski T.M."/>
            <person name="Davidsen T.M."/>
            <person name="Wayne K.J."/>
            <person name="Tettelin H."/>
            <person name="Glass J.I."/>
            <person name="Rusch D."/>
            <person name="Podicherti R."/>
            <person name="Tsui H.-C.T."/>
            <person name="Winkler M.E."/>
        </authorList>
    </citation>
    <scope>NUCLEOTIDE SEQUENCE</scope>
</reference>
<proteinExistence type="predicted"/>
<dbReference type="GO" id="GO:0016829">
    <property type="term" value="F:lyase activity"/>
    <property type="evidence" value="ECO:0007669"/>
    <property type="project" value="UniProtKB-KW"/>
</dbReference>
<protein>
    <recommendedName>
        <fullName evidence="6">6-pyruvoyltetrahydropterin synthase</fullName>
    </recommendedName>
</protein>
<name>A0A383CQG5_9ZZZZ</name>
<dbReference type="PANTHER" id="PTHR12589:SF7">
    <property type="entry name" value="6-PYRUVOYL TETRAHYDROBIOPTERIN SYNTHASE"/>
    <property type="match status" value="1"/>
</dbReference>
<keyword evidence="4" id="KW-0456">Lyase</keyword>
<comment type="cofactor">
    <cofactor evidence="1">
        <name>Zn(2+)</name>
        <dbReference type="ChEBI" id="CHEBI:29105"/>
    </cofactor>
</comment>
<dbReference type="GO" id="GO:0046872">
    <property type="term" value="F:metal ion binding"/>
    <property type="evidence" value="ECO:0007669"/>
    <property type="project" value="UniProtKB-KW"/>
</dbReference>
<evidence type="ECO:0000256" key="4">
    <source>
        <dbReference type="ARBA" id="ARBA00023239"/>
    </source>
</evidence>
<dbReference type="Pfam" id="PF01242">
    <property type="entry name" value="PTPS"/>
    <property type="match status" value="1"/>
</dbReference>
<feature type="non-terminal residue" evidence="5">
    <location>
        <position position="86"/>
    </location>
</feature>